<feature type="region of interest" description="Disordered" evidence="1">
    <location>
        <begin position="95"/>
        <end position="131"/>
    </location>
</feature>
<accession>A0A3L6RSE7</accession>
<feature type="compositionally biased region" description="Low complexity" evidence="1">
    <location>
        <begin position="114"/>
        <end position="124"/>
    </location>
</feature>
<feature type="region of interest" description="Disordered" evidence="1">
    <location>
        <begin position="35"/>
        <end position="72"/>
    </location>
</feature>
<comment type="caution">
    <text evidence="2">The sequence shown here is derived from an EMBL/GenBank/DDBJ whole genome shotgun (WGS) entry which is preliminary data.</text>
</comment>
<dbReference type="PANTHER" id="PTHR34665">
    <property type="entry name" value="DUF3741 DOMAIN-CONTAINING PROTEIN"/>
    <property type="match status" value="1"/>
</dbReference>
<evidence type="ECO:0000313" key="3">
    <source>
        <dbReference type="Proteomes" id="UP000275267"/>
    </source>
</evidence>
<dbReference type="AlphaFoldDB" id="A0A3L6RSE7"/>
<evidence type="ECO:0000313" key="2">
    <source>
        <dbReference type="EMBL" id="RLN08721.1"/>
    </source>
</evidence>
<evidence type="ECO:0000256" key="1">
    <source>
        <dbReference type="SAM" id="MobiDB-lite"/>
    </source>
</evidence>
<protein>
    <submittedName>
        <fullName evidence="2">Uncharacterized protein</fullName>
    </submittedName>
</protein>
<dbReference type="EMBL" id="PQIB02000007">
    <property type="protein sequence ID" value="RLN08721.1"/>
    <property type="molecule type" value="Genomic_DNA"/>
</dbReference>
<gene>
    <name evidence="2" type="ORF">C2845_PM11G09950</name>
</gene>
<dbReference type="OrthoDB" id="1921290at2759"/>
<feature type="region of interest" description="Disordered" evidence="1">
    <location>
        <begin position="1"/>
        <end position="23"/>
    </location>
</feature>
<sequence>MADHRPVPKIGRPPSMYQQQVGRQQCLRDVRLKCGQARGHRYPPNQRRKLNRLSSTAQPNAARRLSGMKRSAEPCAAGDVDVELLKAVAQAWHAHSGNPRPSLALETGGDDSDAAGAGARPRAGASRHRPSRFKLEAMAAAAAAEAAPPREAAWDFGRSLWDTYELVSVARKLESGLGIADHAAAAPAVPRGGDARGAGKRAKESGRSLRSLFLRSTSRRFQEPNS</sequence>
<name>A0A3L6RSE7_PANMI</name>
<proteinExistence type="predicted"/>
<dbReference type="PANTHER" id="PTHR34665:SF1">
    <property type="entry name" value="OS02G0595200 PROTEIN"/>
    <property type="match status" value="1"/>
</dbReference>
<dbReference type="Proteomes" id="UP000275267">
    <property type="component" value="Unassembled WGS sequence"/>
</dbReference>
<keyword evidence="3" id="KW-1185">Reference proteome</keyword>
<feature type="compositionally biased region" description="Basic residues" evidence="1">
    <location>
        <begin position="38"/>
        <end position="51"/>
    </location>
</feature>
<feature type="region of interest" description="Disordered" evidence="1">
    <location>
        <begin position="181"/>
        <end position="226"/>
    </location>
</feature>
<organism evidence="2 3">
    <name type="scientific">Panicum miliaceum</name>
    <name type="common">Proso millet</name>
    <name type="synonym">Broomcorn millet</name>
    <dbReference type="NCBI Taxonomy" id="4540"/>
    <lineage>
        <taxon>Eukaryota</taxon>
        <taxon>Viridiplantae</taxon>
        <taxon>Streptophyta</taxon>
        <taxon>Embryophyta</taxon>
        <taxon>Tracheophyta</taxon>
        <taxon>Spermatophyta</taxon>
        <taxon>Magnoliopsida</taxon>
        <taxon>Liliopsida</taxon>
        <taxon>Poales</taxon>
        <taxon>Poaceae</taxon>
        <taxon>PACMAD clade</taxon>
        <taxon>Panicoideae</taxon>
        <taxon>Panicodae</taxon>
        <taxon>Paniceae</taxon>
        <taxon>Panicinae</taxon>
        <taxon>Panicum</taxon>
        <taxon>Panicum sect. Panicum</taxon>
    </lineage>
</organism>
<reference evidence="3" key="1">
    <citation type="journal article" date="2019" name="Nat. Commun.">
        <title>The genome of broomcorn millet.</title>
        <authorList>
            <person name="Zou C."/>
            <person name="Miki D."/>
            <person name="Li D."/>
            <person name="Tang Q."/>
            <person name="Xiao L."/>
            <person name="Rajput S."/>
            <person name="Deng P."/>
            <person name="Jia W."/>
            <person name="Huang R."/>
            <person name="Zhang M."/>
            <person name="Sun Y."/>
            <person name="Hu J."/>
            <person name="Fu X."/>
            <person name="Schnable P.S."/>
            <person name="Li F."/>
            <person name="Zhang H."/>
            <person name="Feng B."/>
            <person name="Zhu X."/>
            <person name="Liu R."/>
            <person name="Schnable J.C."/>
            <person name="Zhu J.-K."/>
            <person name="Zhang H."/>
        </authorList>
    </citation>
    <scope>NUCLEOTIDE SEQUENCE [LARGE SCALE GENOMIC DNA]</scope>
</reference>
<feature type="compositionally biased region" description="Low complexity" evidence="1">
    <location>
        <begin position="181"/>
        <end position="192"/>
    </location>
</feature>
<dbReference type="STRING" id="4540.A0A3L6RSE7"/>